<dbReference type="InterPro" id="IPR047650">
    <property type="entry name" value="Transpos_IS110"/>
</dbReference>
<protein>
    <submittedName>
        <fullName evidence="3">Transposase</fullName>
    </submittedName>
</protein>
<evidence type="ECO:0000313" key="4">
    <source>
        <dbReference type="Proteomes" id="UP001596047"/>
    </source>
</evidence>
<dbReference type="Pfam" id="PF01548">
    <property type="entry name" value="DEDD_Tnp_IS110"/>
    <property type="match status" value="1"/>
</dbReference>
<feature type="domain" description="Transposase IS110-like N-terminal" evidence="2">
    <location>
        <begin position="23"/>
        <end position="184"/>
    </location>
</feature>
<name>A0ABW0VUS0_9BACL</name>
<comment type="caution">
    <text evidence="3">The sequence shown here is derived from an EMBL/GenBank/DDBJ whole genome shotgun (WGS) entry which is preliminary data.</text>
</comment>
<dbReference type="EMBL" id="JBHSOW010000038">
    <property type="protein sequence ID" value="MFC5649551.1"/>
    <property type="molecule type" value="Genomic_DNA"/>
</dbReference>
<feature type="region of interest" description="Disordered" evidence="1">
    <location>
        <begin position="108"/>
        <end position="127"/>
    </location>
</feature>
<sequence>MKFKQSDAQNQRIEQITTSHLVVGIDMAKETHVAQATNFRGIVVSKRHLSFSNSIEGFEKLSRWMIEFQQKHRLKKLIIGMEPTGHYWFNLANWLADKGLHVVMVNPATTKRNKENRDNSPSKNDPKDALVIADSVSRGFYYEYTRQSLVFQRLRTIMSDREFWVANSVRLQNRIVRWLDIRFPEYPSVFKDWTCKRSLATLKTIPCPRDLETYTVRDIIDAWRVHMQRAGGSTGIEKAAQLIAHAKRSVGERTAVEEAKA</sequence>
<feature type="non-terminal residue" evidence="3">
    <location>
        <position position="261"/>
    </location>
</feature>
<dbReference type="RefSeq" id="WP_379188084.1">
    <property type="nucleotide sequence ID" value="NZ_JBHSOW010000038.1"/>
</dbReference>
<proteinExistence type="predicted"/>
<dbReference type="InterPro" id="IPR002525">
    <property type="entry name" value="Transp_IS110-like_N"/>
</dbReference>
<gene>
    <name evidence="3" type="ORF">ACFPYJ_10475</name>
</gene>
<dbReference type="Proteomes" id="UP001596047">
    <property type="component" value="Unassembled WGS sequence"/>
</dbReference>
<evidence type="ECO:0000256" key="1">
    <source>
        <dbReference type="SAM" id="MobiDB-lite"/>
    </source>
</evidence>
<evidence type="ECO:0000259" key="2">
    <source>
        <dbReference type="Pfam" id="PF01548"/>
    </source>
</evidence>
<accession>A0ABW0VUS0</accession>
<dbReference type="PANTHER" id="PTHR33055">
    <property type="entry name" value="TRANSPOSASE FOR INSERTION SEQUENCE ELEMENT IS1111A"/>
    <property type="match status" value="1"/>
</dbReference>
<reference evidence="4" key="1">
    <citation type="journal article" date="2019" name="Int. J. Syst. Evol. Microbiol.">
        <title>The Global Catalogue of Microorganisms (GCM) 10K type strain sequencing project: providing services to taxonomists for standard genome sequencing and annotation.</title>
        <authorList>
            <consortium name="The Broad Institute Genomics Platform"/>
            <consortium name="The Broad Institute Genome Sequencing Center for Infectious Disease"/>
            <person name="Wu L."/>
            <person name="Ma J."/>
        </authorList>
    </citation>
    <scope>NUCLEOTIDE SEQUENCE [LARGE SCALE GENOMIC DNA]</scope>
    <source>
        <strain evidence="4">CGMCC 1.3240</strain>
    </source>
</reference>
<feature type="compositionally biased region" description="Basic and acidic residues" evidence="1">
    <location>
        <begin position="112"/>
        <end position="127"/>
    </location>
</feature>
<evidence type="ECO:0000313" key="3">
    <source>
        <dbReference type="EMBL" id="MFC5649551.1"/>
    </source>
</evidence>
<organism evidence="3 4">
    <name type="scientific">Paenibacillus solisilvae</name>
    <dbReference type="NCBI Taxonomy" id="2486751"/>
    <lineage>
        <taxon>Bacteria</taxon>
        <taxon>Bacillati</taxon>
        <taxon>Bacillota</taxon>
        <taxon>Bacilli</taxon>
        <taxon>Bacillales</taxon>
        <taxon>Paenibacillaceae</taxon>
        <taxon>Paenibacillus</taxon>
    </lineage>
</organism>
<keyword evidence="4" id="KW-1185">Reference proteome</keyword>